<dbReference type="AlphaFoldDB" id="A0A7J6KWA5"/>
<evidence type="ECO:0000256" key="3">
    <source>
        <dbReference type="ARBA" id="ARBA00022989"/>
    </source>
</evidence>
<evidence type="ECO:0000256" key="5">
    <source>
        <dbReference type="ARBA" id="ARBA00023098"/>
    </source>
</evidence>
<evidence type="ECO:0000313" key="10">
    <source>
        <dbReference type="Proteomes" id="UP000591131"/>
    </source>
</evidence>
<protein>
    <recommendedName>
        <fullName evidence="8">Fatty acid hydroxylase domain-containing protein</fullName>
    </recommendedName>
</protein>
<dbReference type="GO" id="GO:0016020">
    <property type="term" value="C:membrane"/>
    <property type="evidence" value="ECO:0007669"/>
    <property type="project" value="GOC"/>
</dbReference>
<dbReference type="PANTHER" id="PTHR21624">
    <property type="entry name" value="STEROL DESATURASE-RELATED PROTEIN"/>
    <property type="match status" value="1"/>
</dbReference>
<comment type="subcellular location">
    <subcellularLocation>
        <location evidence="1">Endomembrane system</location>
        <topology evidence="1">Multi-pass membrane protein</topology>
    </subcellularLocation>
</comment>
<feature type="domain" description="Fatty acid hydroxylase" evidence="8">
    <location>
        <begin position="152"/>
        <end position="282"/>
    </location>
</feature>
<keyword evidence="10" id="KW-1185">Reference proteome</keyword>
<sequence>MTTSPAKPSSGWHLPRWEVAVCVAGVVLSFWIAEYLADEKAIDIGKRKMTYYNYIEGAIPLYLTLISLELAVLFLHRRRLSPNEVDWIPESGYHEVADSWSSIAAGSMDIVFTVMFIERFPLKTYVYEYLYQNYAVTELELSWAPHWVRLIIFGALIELCYYWFHRVSHENGLLWAMGHANHHSSEHYNFSTALRQGYLQQAVSWIFYLPLAVLGVPTDLSMTYRSWNIMYQFWVHSSIIGFLPWPLDEVFMTPSNHRIHHDRRFHKNFGGTLVVYDRLFGTYLREPTPTACVYGWTIPAKSWADSVLQLNAFTRQSRSLWKGPGYALSLLRSGYM</sequence>
<dbReference type="GO" id="GO:0005783">
    <property type="term" value="C:endoplasmic reticulum"/>
    <property type="evidence" value="ECO:0007669"/>
    <property type="project" value="TreeGrafter"/>
</dbReference>
<evidence type="ECO:0000256" key="4">
    <source>
        <dbReference type="ARBA" id="ARBA00023002"/>
    </source>
</evidence>
<dbReference type="GO" id="GO:0005506">
    <property type="term" value="F:iron ion binding"/>
    <property type="evidence" value="ECO:0007669"/>
    <property type="project" value="InterPro"/>
</dbReference>
<keyword evidence="6 7" id="KW-0472">Membrane</keyword>
<evidence type="ECO:0000256" key="6">
    <source>
        <dbReference type="ARBA" id="ARBA00023136"/>
    </source>
</evidence>
<organism evidence="9 10">
    <name type="scientific">Perkinsus chesapeaki</name>
    <name type="common">Clam parasite</name>
    <name type="synonym">Perkinsus andrewsi</name>
    <dbReference type="NCBI Taxonomy" id="330153"/>
    <lineage>
        <taxon>Eukaryota</taxon>
        <taxon>Sar</taxon>
        <taxon>Alveolata</taxon>
        <taxon>Perkinsozoa</taxon>
        <taxon>Perkinsea</taxon>
        <taxon>Perkinsida</taxon>
        <taxon>Perkinsidae</taxon>
        <taxon>Perkinsus</taxon>
    </lineage>
</organism>
<gene>
    <name evidence="9" type="ORF">FOL47_000801</name>
</gene>
<dbReference type="PANTHER" id="PTHR21624:SF1">
    <property type="entry name" value="ALKYLGLYCEROL MONOOXYGENASE"/>
    <property type="match status" value="1"/>
</dbReference>
<keyword evidence="2 7" id="KW-0812">Transmembrane</keyword>
<accession>A0A7J6KWA5</accession>
<dbReference type="InterPro" id="IPR051689">
    <property type="entry name" value="Sterol_desaturase/TMEM195"/>
</dbReference>
<evidence type="ECO:0000313" key="9">
    <source>
        <dbReference type="EMBL" id="KAF4650879.1"/>
    </source>
</evidence>
<dbReference type="Pfam" id="PF04116">
    <property type="entry name" value="FA_hydroxylase"/>
    <property type="match status" value="1"/>
</dbReference>
<feature type="transmembrane region" description="Helical" evidence="7">
    <location>
        <begin position="17"/>
        <end position="37"/>
    </location>
</feature>
<reference evidence="9 10" key="1">
    <citation type="submission" date="2020-04" db="EMBL/GenBank/DDBJ databases">
        <title>Perkinsus chesapeaki whole genome sequence.</title>
        <authorList>
            <person name="Bogema D.R."/>
        </authorList>
    </citation>
    <scope>NUCLEOTIDE SEQUENCE [LARGE SCALE GENOMIC DNA]</scope>
    <source>
        <strain evidence="9">ATCC PRA-425</strain>
    </source>
</reference>
<dbReference type="GO" id="GO:0050479">
    <property type="term" value="F:glyceryl-ether monooxygenase activity"/>
    <property type="evidence" value="ECO:0007669"/>
    <property type="project" value="TreeGrafter"/>
</dbReference>
<dbReference type="EMBL" id="JAAPAO010001162">
    <property type="protein sequence ID" value="KAF4650879.1"/>
    <property type="molecule type" value="Genomic_DNA"/>
</dbReference>
<name>A0A7J6KWA5_PERCH</name>
<evidence type="ECO:0000256" key="7">
    <source>
        <dbReference type="SAM" id="Phobius"/>
    </source>
</evidence>
<dbReference type="InterPro" id="IPR006694">
    <property type="entry name" value="Fatty_acid_hydroxylase"/>
</dbReference>
<evidence type="ECO:0000256" key="2">
    <source>
        <dbReference type="ARBA" id="ARBA00022692"/>
    </source>
</evidence>
<dbReference type="GO" id="GO:0006643">
    <property type="term" value="P:membrane lipid metabolic process"/>
    <property type="evidence" value="ECO:0007669"/>
    <property type="project" value="TreeGrafter"/>
</dbReference>
<dbReference type="OrthoDB" id="6354873at2759"/>
<keyword evidence="4" id="KW-0560">Oxidoreductase</keyword>
<feature type="transmembrane region" description="Helical" evidence="7">
    <location>
        <begin position="58"/>
        <end position="76"/>
    </location>
</feature>
<comment type="caution">
    <text evidence="9">The sequence shown here is derived from an EMBL/GenBank/DDBJ whole genome shotgun (WGS) entry which is preliminary data.</text>
</comment>
<dbReference type="Proteomes" id="UP000591131">
    <property type="component" value="Unassembled WGS sequence"/>
</dbReference>
<dbReference type="GO" id="GO:0008610">
    <property type="term" value="P:lipid biosynthetic process"/>
    <property type="evidence" value="ECO:0007669"/>
    <property type="project" value="InterPro"/>
</dbReference>
<evidence type="ECO:0000256" key="1">
    <source>
        <dbReference type="ARBA" id="ARBA00004127"/>
    </source>
</evidence>
<keyword evidence="3 7" id="KW-1133">Transmembrane helix</keyword>
<evidence type="ECO:0000259" key="8">
    <source>
        <dbReference type="Pfam" id="PF04116"/>
    </source>
</evidence>
<keyword evidence="5" id="KW-0443">Lipid metabolism</keyword>
<proteinExistence type="predicted"/>